<dbReference type="EMBL" id="JAMTCO010000010">
    <property type="protein sequence ID" value="MCP2271699.1"/>
    <property type="molecule type" value="Genomic_DNA"/>
</dbReference>
<accession>A0ABT1IGL2</accession>
<dbReference type="SMART" id="SM00220">
    <property type="entry name" value="S_TKc"/>
    <property type="match status" value="1"/>
</dbReference>
<dbReference type="PROSITE" id="PS00108">
    <property type="entry name" value="PROTEIN_KINASE_ST"/>
    <property type="match status" value="1"/>
</dbReference>
<evidence type="ECO:0000256" key="4">
    <source>
        <dbReference type="ARBA" id="ARBA00022741"/>
    </source>
</evidence>
<evidence type="ECO:0000256" key="6">
    <source>
        <dbReference type="ARBA" id="ARBA00022840"/>
    </source>
</evidence>
<evidence type="ECO:0000256" key="8">
    <source>
        <dbReference type="SAM" id="MobiDB-lite"/>
    </source>
</evidence>
<dbReference type="Gene3D" id="1.10.510.10">
    <property type="entry name" value="Transferase(Phosphotransferase) domain 1"/>
    <property type="match status" value="1"/>
</dbReference>
<evidence type="ECO:0000256" key="5">
    <source>
        <dbReference type="ARBA" id="ARBA00022777"/>
    </source>
</evidence>
<dbReference type="EC" id="2.7.11.1" evidence="1"/>
<evidence type="ECO:0000256" key="1">
    <source>
        <dbReference type="ARBA" id="ARBA00012513"/>
    </source>
</evidence>
<feature type="transmembrane region" description="Helical" evidence="9">
    <location>
        <begin position="146"/>
        <end position="166"/>
    </location>
</feature>
<feature type="compositionally biased region" description="Pro residues" evidence="8">
    <location>
        <begin position="325"/>
        <end position="342"/>
    </location>
</feature>
<feature type="transmembrane region" description="Helical" evidence="9">
    <location>
        <begin position="178"/>
        <end position="197"/>
    </location>
</feature>
<dbReference type="InterPro" id="IPR017441">
    <property type="entry name" value="Protein_kinase_ATP_BS"/>
</dbReference>
<organism evidence="11 12">
    <name type="scientific">Actinokineospora diospyrosa</name>
    <dbReference type="NCBI Taxonomy" id="103728"/>
    <lineage>
        <taxon>Bacteria</taxon>
        <taxon>Bacillati</taxon>
        <taxon>Actinomycetota</taxon>
        <taxon>Actinomycetes</taxon>
        <taxon>Pseudonocardiales</taxon>
        <taxon>Pseudonocardiaceae</taxon>
        <taxon>Actinokineospora</taxon>
    </lineage>
</organism>
<evidence type="ECO:0000256" key="9">
    <source>
        <dbReference type="SAM" id="Phobius"/>
    </source>
</evidence>
<keyword evidence="6 7" id="KW-0067">ATP-binding</keyword>
<dbReference type="InterPro" id="IPR008271">
    <property type="entry name" value="Ser/Thr_kinase_AS"/>
</dbReference>
<keyword evidence="3" id="KW-0808">Transferase</keyword>
<dbReference type="PROSITE" id="PS00107">
    <property type="entry name" value="PROTEIN_KINASE_ATP"/>
    <property type="match status" value="1"/>
</dbReference>
<feature type="transmembrane region" description="Helical" evidence="9">
    <location>
        <begin position="29"/>
        <end position="52"/>
    </location>
</feature>
<reference evidence="11 12" key="1">
    <citation type="submission" date="2022-06" db="EMBL/GenBank/DDBJ databases">
        <title>Genomic Encyclopedia of Archaeal and Bacterial Type Strains, Phase II (KMG-II): from individual species to whole genera.</title>
        <authorList>
            <person name="Goeker M."/>
        </authorList>
    </citation>
    <scope>NUCLEOTIDE SEQUENCE [LARGE SCALE GENOMIC DNA]</scope>
    <source>
        <strain evidence="11 12">DSM 44255</strain>
    </source>
</reference>
<evidence type="ECO:0000313" key="12">
    <source>
        <dbReference type="Proteomes" id="UP001205185"/>
    </source>
</evidence>
<evidence type="ECO:0000256" key="7">
    <source>
        <dbReference type="PROSITE-ProRule" id="PRU10141"/>
    </source>
</evidence>
<evidence type="ECO:0000256" key="2">
    <source>
        <dbReference type="ARBA" id="ARBA00022527"/>
    </source>
</evidence>
<keyword evidence="5 11" id="KW-0418">Kinase</keyword>
<feature type="domain" description="Protein kinase" evidence="10">
    <location>
        <begin position="348"/>
        <end position="601"/>
    </location>
</feature>
<dbReference type="PROSITE" id="PS50011">
    <property type="entry name" value="PROTEIN_KINASE_DOM"/>
    <property type="match status" value="1"/>
</dbReference>
<keyword evidence="9" id="KW-0472">Membrane</keyword>
<dbReference type="InterPro" id="IPR011009">
    <property type="entry name" value="Kinase-like_dom_sf"/>
</dbReference>
<dbReference type="SUPFAM" id="SSF56112">
    <property type="entry name" value="Protein kinase-like (PK-like)"/>
    <property type="match status" value="1"/>
</dbReference>
<gene>
    <name evidence="11" type="ORF">LV75_004213</name>
</gene>
<comment type="caution">
    <text evidence="11">The sequence shown here is derived from an EMBL/GenBank/DDBJ whole genome shotgun (WGS) entry which is preliminary data.</text>
</comment>
<feature type="region of interest" description="Disordered" evidence="8">
    <location>
        <begin position="233"/>
        <end position="347"/>
    </location>
</feature>
<dbReference type="RefSeq" id="WP_253888666.1">
    <property type="nucleotide sequence ID" value="NZ_BAAAVB010000003.1"/>
</dbReference>
<sequence length="631" mass="67330">MDAVLELAASLLSFAHSIFGPGICPGDWVWATSTAGALIALLPVLATVVIALVRKFTGNTYNPVTLGVFGVVGGVAAFLLPWLLFNGVGSVYRSVFTGDGEVTFSAEEMRSFQEGTCWVGPQNSYLGGRATGYEVLFHPYESWPMYLLRIGGLVVVPAVCLLFVILQARAAMRRGPKWPSRLVWIPFALMAVLSLPVEANTAAHLWLGFLPISILGLVPVYVIGPPSWSTVERNYQKPEAGGPPPPPQAQAHNPPPQPPPQHSQQKPPPYVPPPPMPKYVPPGPGQQQPSVRQPPVFAPPPLPNPTLREPEPDRAAIGKLAADPGPLPFTPRGATPPPPPVKPSGSRFRKVRALGHGGFGTVWLAVDTQLDRTVAVKMAHAPDAETEERMLREARALAAVHHPNCVRVYDIVAEPDGLGLVMEYIEGQPLADRVAKGGPLDDVAVARLWITMAGALSAAHAKGVLHRDVKPSNIIIDPNGNAHLIDFGIARSKGDSTLTATGMMVGTPDFLASETAAGANATPASDAWQLAATVSYALTGKPPRGTRDNAMAALMAAAKGEPLSELPMRSAHRRLLFASLDSEPARRPTLNAVARELSDWLGREGHTETGPVTQIVRRSAIEGADRTRPMR</sequence>
<keyword evidence="12" id="KW-1185">Reference proteome</keyword>
<evidence type="ECO:0000259" key="10">
    <source>
        <dbReference type="PROSITE" id="PS50011"/>
    </source>
</evidence>
<proteinExistence type="predicted"/>
<keyword evidence="4 7" id="KW-0547">Nucleotide-binding</keyword>
<evidence type="ECO:0000313" key="11">
    <source>
        <dbReference type="EMBL" id="MCP2271699.1"/>
    </source>
</evidence>
<protein>
    <recommendedName>
        <fullName evidence="1">non-specific serine/threonine protein kinase</fullName>
        <ecNumber evidence="1">2.7.11.1</ecNumber>
    </recommendedName>
</protein>
<feature type="transmembrane region" description="Helical" evidence="9">
    <location>
        <begin position="64"/>
        <end position="85"/>
    </location>
</feature>
<dbReference type="Pfam" id="PF00069">
    <property type="entry name" value="Pkinase"/>
    <property type="match status" value="1"/>
</dbReference>
<dbReference type="PANTHER" id="PTHR43289:SF6">
    <property type="entry name" value="SERINE_THREONINE-PROTEIN KINASE NEKL-3"/>
    <property type="match status" value="1"/>
</dbReference>
<keyword evidence="2 11" id="KW-0723">Serine/threonine-protein kinase</keyword>
<dbReference type="Gene3D" id="3.30.200.20">
    <property type="entry name" value="Phosphorylase Kinase, domain 1"/>
    <property type="match status" value="1"/>
</dbReference>
<dbReference type="CDD" id="cd14014">
    <property type="entry name" value="STKc_PknB_like"/>
    <property type="match status" value="1"/>
</dbReference>
<feature type="transmembrane region" description="Helical" evidence="9">
    <location>
        <begin position="203"/>
        <end position="223"/>
    </location>
</feature>
<feature type="binding site" evidence="7">
    <location>
        <position position="377"/>
    </location>
    <ligand>
        <name>ATP</name>
        <dbReference type="ChEBI" id="CHEBI:30616"/>
    </ligand>
</feature>
<feature type="compositionally biased region" description="Low complexity" evidence="8">
    <location>
        <begin position="285"/>
        <end position="295"/>
    </location>
</feature>
<dbReference type="InterPro" id="IPR000719">
    <property type="entry name" value="Prot_kinase_dom"/>
</dbReference>
<dbReference type="Proteomes" id="UP001205185">
    <property type="component" value="Unassembled WGS sequence"/>
</dbReference>
<dbReference type="GO" id="GO:0004674">
    <property type="term" value="F:protein serine/threonine kinase activity"/>
    <property type="evidence" value="ECO:0007669"/>
    <property type="project" value="UniProtKB-KW"/>
</dbReference>
<name>A0ABT1IGL2_9PSEU</name>
<dbReference type="PANTHER" id="PTHR43289">
    <property type="entry name" value="MITOGEN-ACTIVATED PROTEIN KINASE KINASE KINASE 20-RELATED"/>
    <property type="match status" value="1"/>
</dbReference>
<evidence type="ECO:0000256" key="3">
    <source>
        <dbReference type="ARBA" id="ARBA00022679"/>
    </source>
</evidence>
<feature type="compositionally biased region" description="Pro residues" evidence="8">
    <location>
        <begin position="241"/>
        <end position="284"/>
    </location>
</feature>
<keyword evidence="9" id="KW-0812">Transmembrane</keyword>
<keyword evidence="9" id="KW-1133">Transmembrane helix</keyword>